<keyword evidence="8" id="KW-0133">Cell shape</keyword>
<evidence type="ECO:0000256" key="10">
    <source>
        <dbReference type="ARBA" id="ARBA00022989"/>
    </source>
</evidence>
<comment type="subcellular location">
    <subcellularLocation>
        <location evidence="2">Cell membrane</location>
    </subcellularLocation>
    <subcellularLocation>
        <location evidence="1">Membrane</location>
        <topology evidence="1">Single-pass membrane protein</topology>
    </subcellularLocation>
</comment>
<keyword evidence="17" id="KW-1185">Reference proteome</keyword>
<keyword evidence="9" id="KW-0573">Peptidoglycan synthesis</keyword>
<dbReference type="InterPro" id="IPR050515">
    <property type="entry name" value="Beta-lactam/transpept"/>
</dbReference>
<name>A0A417Z0M5_9BACI</name>
<dbReference type="InterPro" id="IPR012338">
    <property type="entry name" value="Beta-lactam/transpept-like"/>
</dbReference>
<evidence type="ECO:0000259" key="14">
    <source>
        <dbReference type="Pfam" id="PF00905"/>
    </source>
</evidence>
<keyword evidence="7" id="KW-0812">Transmembrane</keyword>
<dbReference type="UniPathway" id="UPA00219"/>
<evidence type="ECO:0000256" key="6">
    <source>
        <dbReference type="ARBA" id="ARBA00022475"/>
    </source>
</evidence>
<evidence type="ECO:0000256" key="7">
    <source>
        <dbReference type="ARBA" id="ARBA00022692"/>
    </source>
</evidence>
<dbReference type="OrthoDB" id="9770103at2"/>
<reference evidence="16 17" key="1">
    <citation type="journal article" date="2017" name="Int. J. Syst. Evol. Microbiol.">
        <title>Bacillus notoginsengisoli sp. nov., a novel bacterium isolated from the rhizosphere of Panax notoginseng.</title>
        <authorList>
            <person name="Zhang M.Y."/>
            <person name="Cheng J."/>
            <person name="Cai Y."/>
            <person name="Zhang T.Y."/>
            <person name="Wu Y.Y."/>
            <person name="Manikprabhu D."/>
            <person name="Li W.J."/>
            <person name="Zhang Y.X."/>
        </authorList>
    </citation>
    <scope>NUCLEOTIDE SEQUENCE [LARGE SCALE GENOMIC DNA]</scope>
    <source>
        <strain evidence="16 17">JCM 30743</strain>
    </source>
</reference>
<sequence length="716" mass="80575">MVSKKKKKKKSLLPFRMNMLFLVIFFLFSFLIIRLGVVQIIYGEEYKREIERTVDVTVENSVPRGKIYDRNGKIIVDNTPLNAITYTKYQGTTQEEMLETAEKLAKLIEKKPGKIPEREMKDFWLMTHEKEGKAKITKEEWNLYDEKKLKDSEIYQLQVDRVTKEDLNTITADKDKMEVLAIWRKFNSGYAQTPQIVKSGPNKLGKDDDPDKTEIVTDKEFAVVSEDLGNLPGVDTTTDWKRKYVFGDTLRSILGNVSDAEKGLPRENLDYYLSRGYSRNDRVGTSYIELQYEEILKGQKEKVRNKTDKSGNIIGTEVVSEGKRGKDIVLTIDMELQLAVEEIIEKELLMGKRSGKSPLLDRAFVVLTDPYTGEILTIAGKKIERDKETGQYKMSDYALGTFTTYYAVGSAVKGAMVYTGFEKGAITPSSIIYDRPLLIRDTPTKSSWRSGIGSVNATSALEISSNIFMFETAIRIGNGRYVPNQPLSLDPKAFDTVRSSFNQFGLGTRTGIDLPGESIGYPGPKNIGKLLDLAIGQYDTYSPMQLAQYVSTIANDGTRVQPHILKKIHEPQIDDNGLGPLIEEIQPKVLNRLDGNQEWLKAIQNGFWRVMHGPRGTARSFFKNASYNPAGKTGTAESFYDGFERSKFGERPPAVMNLSLVSYAPAEKPEVAMAVIVPWAYQGNSGTSYNNKIGSDVLKTYFDLKKKRAKEGVIAP</sequence>
<keyword evidence="10" id="KW-1133">Transmembrane helix</keyword>
<comment type="pathway">
    <text evidence="3">Cell wall biogenesis; peptidoglycan biosynthesis.</text>
</comment>
<dbReference type="GO" id="GO:0008658">
    <property type="term" value="F:penicillin binding"/>
    <property type="evidence" value="ECO:0007669"/>
    <property type="project" value="InterPro"/>
</dbReference>
<evidence type="ECO:0000256" key="12">
    <source>
        <dbReference type="ARBA" id="ARBA00023316"/>
    </source>
</evidence>
<evidence type="ECO:0000256" key="11">
    <source>
        <dbReference type="ARBA" id="ARBA00023136"/>
    </source>
</evidence>
<gene>
    <name evidence="16" type="ORF">D1B31_01410</name>
</gene>
<dbReference type="Proteomes" id="UP000284416">
    <property type="component" value="Unassembled WGS sequence"/>
</dbReference>
<dbReference type="PANTHER" id="PTHR30627:SF2">
    <property type="entry name" value="PEPTIDOGLYCAN D,D-TRANSPEPTIDASE MRDA"/>
    <property type="match status" value="1"/>
</dbReference>
<evidence type="ECO:0000256" key="5">
    <source>
        <dbReference type="ARBA" id="ARBA00012448"/>
    </source>
</evidence>
<dbReference type="RefSeq" id="WP_118919212.1">
    <property type="nucleotide sequence ID" value="NZ_QWEG01000001.1"/>
</dbReference>
<comment type="catalytic activity">
    <reaction evidence="13">
        <text>Preferential cleavage: (Ac)2-L-Lys-D-Ala-|-D-Ala. Also transpeptidation of peptidyl-alanyl moieties that are N-acyl substituents of D-alanine.</text>
        <dbReference type="EC" id="3.4.16.4"/>
    </reaction>
</comment>
<dbReference type="EMBL" id="QWEG01000001">
    <property type="protein sequence ID" value="RHW43605.1"/>
    <property type="molecule type" value="Genomic_DNA"/>
</dbReference>
<dbReference type="PANTHER" id="PTHR30627">
    <property type="entry name" value="PEPTIDOGLYCAN D,D-TRANSPEPTIDASE"/>
    <property type="match status" value="1"/>
</dbReference>
<evidence type="ECO:0000256" key="2">
    <source>
        <dbReference type="ARBA" id="ARBA00004236"/>
    </source>
</evidence>
<evidence type="ECO:0000313" key="17">
    <source>
        <dbReference type="Proteomes" id="UP000284416"/>
    </source>
</evidence>
<keyword evidence="12" id="KW-0961">Cell wall biogenesis/degradation</keyword>
<dbReference type="InterPro" id="IPR005311">
    <property type="entry name" value="PBP_dimer"/>
</dbReference>
<dbReference type="Gene3D" id="3.40.710.10">
    <property type="entry name" value="DD-peptidase/beta-lactamase superfamily"/>
    <property type="match status" value="1"/>
</dbReference>
<evidence type="ECO:0000256" key="3">
    <source>
        <dbReference type="ARBA" id="ARBA00004752"/>
    </source>
</evidence>
<evidence type="ECO:0000256" key="1">
    <source>
        <dbReference type="ARBA" id="ARBA00004167"/>
    </source>
</evidence>
<evidence type="ECO:0000256" key="13">
    <source>
        <dbReference type="ARBA" id="ARBA00034000"/>
    </source>
</evidence>
<comment type="caution">
    <text evidence="16">The sequence shown here is derived from an EMBL/GenBank/DDBJ whole genome shotgun (WGS) entry which is preliminary data.</text>
</comment>
<organism evidence="16 17">
    <name type="scientific">Neobacillus notoginsengisoli</name>
    <dbReference type="NCBI Taxonomy" id="1578198"/>
    <lineage>
        <taxon>Bacteria</taxon>
        <taxon>Bacillati</taxon>
        <taxon>Bacillota</taxon>
        <taxon>Bacilli</taxon>
        <taxon>Bacillales</taxon>
        <taxon>Bacillaceae</taxon>
        <taxon>Neobacillus</taxon>
    </lineage>
</organism>
<feature type="domain" description="Penicillin-binding protein dimerisation" evidence="15">
    <location>
        <begin position="61"/>
        <end position="316"/>
    </location>
</feature>
<feature type="domain" description="Penicillin-binding protein transpeptidase" evidence="14">
    <location>
        <begin position="364"/>
        <end position="698"/>
    </location>
</feature>
<dbReference type="InterPro" id="IPR036138">
    <property type="entry name" value="PBP_dimer_sf"/>
</dbReference>
<dbReference type="Gene3D" id="1.10.10.1230">
    <property type="entry name" value="Penicillin-binding protein, N-terminal non-catalytic domain, head sub-domain"/>
    <property type="match status" value="1"/>
</dbReference>
<evidence type="ECO:0000256" key="4">
    <source>
        <dbReference type="ARBA" id="ARBA00007171"/>
    </source>
</evidence>
<keyword evidence="6" id="KW-1003">Cell membrane</keyword>
<proteinExistence type="inferred from homology"/>
<evidence type="ECO:0000256" key="9">
    <source>
        <dbReference type="ARBA" id="ARBA00022984"/>
    </source>
</evidence>
<keyword evidence="11" id="KW-0472">Membrane</keyword>
<evidence type="ECO:0000256" key="8">
    <source>
        <dbReference type="ARBA" id="ARBA00022960"/>
    </source>
</evidence>
<dbReference type="GO" id="GO:0009252">
    <property type="term" value="P:peptidoglycan biosynthetic process"/>
    <property type="evidence" value="ECO:0007669"/>
    <property type="project" value="UniProtKB-UniPathway"/>
</dbReference>
<dbReference type="GO" id="GO:0008360">
    <property type="term" value="P:regulation of cell shape"/>
    <property type="evidence" value="ECO:0007669"/>
    <property type="project" value="UniProtKB-KW"/>
</dbReference>
<dbReference type="Gene3D" id="3.90.1310.10">
    <property type="entry name" value="Penicillin-binding protein 2a (Domain 2)"/>
    <property type="match status" value="1"/>
</dbReference>
<dbReference type="InterPro" id="IPR001460">
    <property type="entry name" value="PCN-bd_Tpept"/>
</dbReference>
<evidence type="ECO:0000259" key="15">
    <source>
        <dbReference type="Pfam" id="PF03717"/>
    </source>
</evidence>
<comment type="similarity">
    <text evidence="4">Belongs to the transpeptidase family.</text>
</comment>
<evidence type="ECO:0000313" key="16">
    <source>
        <dbReference type="EMBL" id="RHW43605.1"/>
    </source>
</evidence>
<dbReference type="EC" id="3.4.16.4" evidence="5"/>
<dbReference type="SUPFAM" id="SSF56601">
    <property type="entry name" value="beta-lactamase/transpeptidase-like"/>
    <property type="match status" value="1"/>
</dbReference>
<dbReference type="GO" id="GO:0005886">
    <property type="term" value="C:plasma membrane"/>
    <property type="evidence" value="ECO:0007669"/>
    <property type="project" value="UniProtKB-SubCell"/>
</dbReference>
<accession>A0A417Z0M5</accession>
<dbReference type="AlphaFoldDB" id="A0A417Z0M5"/>
<dbReference type="GO" id="GO:0071972">
    <property type="term" value="F:peptidoglycan L,D-transpeptidase activity"/>
    <property type="evidence" value="ECO:0007669"/>
    <property type="project" value="TreeGrafter"/>
</dbReference>
<dbReference type="SUPFAM" id="SSF56519">
    <property type="entry name" value="Penicillin binding protein dimerisation domain"/>
    <property type="match status" value="1"/>
</dbReference>
<dbReference type="Pfam" id="PF00905">
    <property type="entry name" value="Transpeptidase"/>
    <property type="match status" value="1"/>
</dbReference>
<protein>
    <recommendedName>
        <fullName evidence="5">serine-type D-Ala-D-Ala carboxypeptidase</fullName>
        <ecNumber evidence="5">3.4.16.4</ecNumber>
    </recommendedName>
</protein>
<dbReference type="Pfam" id="PF03717">
    <property type="entry name" value="PBP_dimer"/>
    <property type="match status" value="1"/>
</dbReference>
<dbReference type="GO" id="GO:0009002">
    <property type="term" value="F:serine-type D-Ala-D-Ala carboxypeptidase activity"/>
    <property type="evidence" value="ECO:0007669"/>
    <property type="project" value="UniProtKB-EC"/>
</dbReference>
<dbReference type="GO" id="GO:0071555">
    <property type="term" value="P:cell wall organization"/>
    <property type="evidence" value="ECO:0007669"/>
    <property type="project" value="UniProtKB-KW"/>
</dbReference>